<dbReference type="InterPro" id="IPR001387">
    <property type="entry name" value="Cro/C1-type_HTH"/>
</dbReference>
<organism evidence="5 6">
    <name type="scientific">Eggerthella guodeyinii</name>
    <dbReference type="NCBI Taxonomy" id="2690837"/>
    <lineage>
        <taxon>Bacteria</taxon>
        <taxon>Bacillati</taxon>
        <taxon>Actinomycetota</taxon>
        <taxon>Coriobacteriia</taxon>
        <taxon>Eggerthellales</taxon>
        <taxon>Eggerthellaceae</taxon>
        <taxon>Eggerthella</taxon>
    </lineage>
</organism>
<dbReference type="Pfam" id="PF01381">
    <property type="entry name" value="HTH_3"/>
    <property type="match status" value="1"/>
</dbReference>
<dbReference type="EMBL" id="VTFY01000002">
    <property type="protein sequence ID" value="MRX81733.1"/>
    <property type="molecule type" value="Genomic_DNA"/>
</dbReference>
<evidence type="ECO:0000259" key="4">
    <source>
        <dbReference type="PROSITE" id="PS50943"/>
    </source>
</evidence>
<dbReference type="CDD" id="cd00093">
    <property type="entry name" value="HTH_XRE"/>
    <property type="match status" value="1"/>
</dbReference>
<name>A0A6N7RK91_9ACTN</name>
<keyword evidence="6" id="KW-1185">Reference proteome</keyword>
<dbReference type="SUPFAM" id="SSF47413">
    <property type="entry name" value="lambda repressor-like DNA-binding domains"/>
    <property type="match status" value="1"/>
</dbReference>
<dbReference type="GO" id="GO:0003700">
    <property type="term" value="F:DNA-binding transcription factor activity"/>
    <property type="evidence" value="ECO:0007669"/>
    <property type="project" value="TreeGrafter"/>
</dbReference>
<evidence type="ECO:0000313" key="5">
    <source>
        <dbReference type="EMBL" id="MRX81733.1"/>
    </source>
</evidence>
<dbReference type="Gene3D" id="1.10.260.40">
    <property type="entry name" value="lambda repressor-like DNA-binding domains"/>
    <property type="match status" value="1"/>
</dbReference>
<keyword evidence="3" id="KW-0804">Transcription</keyword>
<evidence type="ECO:0000256" key="3">
    <source>
        <dbReference type="ARBA" id="ARBA00023163"/>
    </source>
</evidence>
<dbReference type="InterPro" id="IPR050807">
    <property type="entry name" value="TransReg_Diox_bact_type"/>
</dbReference>
<dbReference type="Proteomes" id="UP000438093">
    <property type="component" value="Unassembled WGS sequence"/>
</dbReference>
<dbReference type="GO" id="GO:0003677">
    <property type="term" value="F:DNA binding"/>
    <property type="evidence" value="ECO:0007669"/>
    <property type="project" value="UniProtKB-KW"/>
</dbReference>
<dbReference type="PANTHER" id="PTHR46797">
    <property type="entry name" value="HTH-TYPE TRANSCRIPTIONAL REGULATOR"/>
    <property type="match status" value="1"/>
</dbReference>
<keyword evidence="1" id="KW-0805">Transcription regulation</keyword>
<accession>A0A6N7RK91</accession>
<evidence type="ECO:0000256" key="1">
    <source>
        <dbReference type="ARBA" id="ARBA00023015"/>
    </source>
</evidence>
<reference evidence="6" key="1">
    <citation type="submission" date="2019-08" db="EMBL/GenBank/DDBJ databases">
        <title>Arthrobacter sp. nov., isolated from plateau pika and Tibetan wild ass.</title>
        <authorList>
            <person name="Ge Y."/>
        </authorList>
    </citation>
    <scope>NUCLEOTIDE SEQUENCE [LARGE SCALE GENOMIC DNA]</scope>
    <source>
        <strain evidence="6">HF-4214</strain>
    </source>
</reference>
<keyword evidence="2" id="KW-0238">DNA-binding</keyword>
<feature type="domain" description="HTH cro/C1-type" evidence="4">
    <location>
        <begin position="14"/>
        <end position="68"/>
    </location>
</feature>
<dbReference type="PROSITE" id="PS50943">
    <property type="entry name" value="HTH_CROC1"/>
    <property type="match status" value="1"/>
</dbReference>
<dbReference type="InterPro" id="IPR010982">
    <property type="entry name" value="Lambda_DNA-bd_dom_sf"/>
</dbReference>
<dbReference type="PANTHER" id="PTHR46797:SF23">
    <property type="entry name" value="HTH-TYPE TRANSCRIPTIONAL REGULATOR SUTR"/>
    <property type="match status" value="1"/>
</dbReference>
<dbReference type="SMART" id="SM00530">
    <property type="entry name" value="HTH_XRE"/>
    <property type="match status" value="1"/>
</dbReference>
<gene>
    <name evidence="5" type="ORF">GJG86_04400</name>
</gene>
<sequence>MDDAMLKKMLGAEIRRRRNAAGLSQQEFAQSIGMNRTRIREIERGEGNPQLNTLLRIASGLGTTLQKIFSSISD</sequence>
<dbReference type="AlphaFoldDB" id="A0A6N7RK91"/>
<evidence type="ECO:0000256" key="2">
    <source>
        <dbReference type="ARBA" id="ARBA00023125"/>
    </source>
</evidence>
<comment type="caution">
    <text evidence="5">The sequence shown here is derived from an EMBL/GenBank/DDBJ whole genome shotgun (WGS) entry which is preliminary data.</text>
</comment>
<protein>
    <submittedName>
        <fullName evidence="5">Helix-turn-helix domain-containing protein</fullName>
    </submittedName>
</protein>
<proteinExistence type="predicted"/>
<dbReference type="GO" id="GO:0005829">
    <property type="term" value="C:cytosol"/>
    <property type="evidence" value="ECO:0007669"/>
    <property type="project" value="TreeGrafter"/>
</dbReference>
<evidence type="ECO:0000313" key="6">
    <source>
        <dbReference type="Proteomes" id="UP000438093"/>
    </source>
</evidence>